<evidence type="ECO:0000313" key="4">
    <source>
        <dbReference type="EMBL" id="QTE28114.1"/>
    </source>
</evidence>
<dbReference type="PANTHER" id="PTHR36933">
    <property type="entry name" value="SLL0788 PROTEIN"/>
    <property type="match status" value="1"/>
</dbReference>
<proteinExistence type="predicted"/>
<evidence type="ECO:0000313" key="5">
    <source>
        <dbReference type="Proteomes" id="UP000663937"/>
    </source>
</evidence>
<feature type="region of interest" description="Disordered" evidence="1">
    <location>
        <begin position="27"/>
        <end position="48"/>
    </location>
</feature>
<gene>
    <name evidence="4" type="ORF">J4E96_12005</name>
</gene>
<accession>A0A8A4Z8F2</accession>
<reference evidence="4" key="1">
    <citation type="submission" date="2021-03" db="EMBL/GenBank/DDBJ databases">
        <title>Pengzhenrongella sicca gen. nov., sp. nov., a new member of suborder Micrococcineae isolated from High-Arctic tundra soil.</title>
        <authorList>
            <person name="Peng F."/>
        </authorList>
    </citation>
    <scope>NUCLEOTIDE SEQUENCE</scope>
    <source>
        <strain evidence="4">LRZ-2</strain>
    </source>
</reference>
<evidence type="ECO:0000256" key="1">
    <source>
        <dbReference type="SAM" id="MobiDB-lite"/>
    </source>
</evidence>
<dbReference type="Proteomes" id="UP000663937">
    <property type="component" value="Chromosome"/>
</dbReference>
<evidence type="ECO:0000259" key="3">
    <source>
        <dbReference type="Pfam" id="PF03713"/>
    </source>
</evidence>
<dbReference type="Gene3D" id="1.20.1260.10">
    <property type="match status" value="1"/>
</dbReference>
<dbReference type="RefSeq" id="WP_227422344.1">
    <property type="nucleotide sequence ID" value="NZ_CP071868.1"/>
</dbReference>
<dbReference type="PROSITE" id="PS51257">
    <property type="entry name" value="PROKAR_LIPOPROTEIN"/>
    <property type="match status" value="1"/>
</dbReference>
<name>A0A8A4Z8F2_9MICO</name>
<feature type="chain" id="PRO_5039410525" evidence="2">
    <location>
        <begin position="25"/>
        <end position="226"/>
    </location>
</feature>
<protein>
    <submittedName>
        <fullName evidence="4">DUF305 domain-containing protein</fullName>
    </submittedName>
</protein>
<dbReference type="InterPro" id="IPR005183">
    <property type="entry name" value="DUF305_CopM-like"/>
</dbReference>
<evidence type="ECO:0000256" key="2">
    <source>
        <dbReference type="SAM" id="SignalP"/>
    </source>
</evidence>
<feature type="signal peptide" evidence="2">
    <location>
        <begin position="1"/>
        <end position="24"/>
    </location>
</feature>
<dbReference type="Pfam" id="PF03713">
    <property type="entry name" value="DUF305"/>
    <property type="match status" value="1"/>
</dbReference>
<dbReference type="InterPro" id="IPR012347">
    <property type="entry name" value="Ferritin-like"/>
</dbReference>
<keyword evidence="5" id="KW-1185">Reference proteome</keyword>
<organism evidence="4 5">
    <name type="scientific">Pengzhenrongella sicca</name>
    <dbReference type="NCBI Taxonomy" id="2819238"/>
    <lineage>
        <taxon>Bacteria</taxon>
        <taxon>Bacillati</taxon>
        <taxon>Actinomycetota</taxon>
        <taxon>Actinomycetes</taxon>
        <taxon>Micrococcales</taxon>
        <taxon>Pengzhenrongella</taxon>
    </lineage>
</organism>
<dbReference type="PANTHER" id="PTHR36933:SF1">
    <property type="entry name" value="SLL0788 PROTEIN"/>
    <property type="match status" value="1"/>
</dbReference>
<keyword evidence="2" id="KW-0732">Signal</keyword>
<feature type="domain" description="DUF305" evidence="3">
    <location>
        <begin position="58"/>
        <end position="211"/>
    </location>
</feature>
<dbReference type="AlphaFoldDB" id="A0A8A4Z8F2"/>
<dbReference type="KEGG" id="psic:J4E96_12005"/>
<sequence>MDRRTLASIVGGALVLAVALSSCAGGSSEPAAGGGSTSTAPQTSATPALVDDTRNAVDVEFTQNMVVHHEGAILMANMASRMASSSQVKALGERISAAQEPEIVTMKSWLVEWGEQSAAEVDMDGMDMGGMDMGGMDMGGMSQDDAMADLKSVDGTAFDRRFLELMIEHHRGALAMTATELAAGTNPQARALAQVISDAQTVEITEMDQLLQTLPIIDERSEEARP</sequence>
<dbReference type="EMBL" id="CP071868">
    <property type="protein sequence ID" value="QTE28114.1"/>
    <property type="molecule type" value="Genomic_DNA"/>
</dbReference>